<comment type="caution">
    <text evidence="1">The sequence shown here is derived from an EMBL/GenBank/DDBJ whole genome shotgun (WGS) entry which is preliminary data.</text>
</comment>
<organism evidence="1 2">
    <name type="scientific">Colocasia esculenta</name>
    <name type="common">Wild taro</name>
    <name type="synonym">Arum esculentum</name>
    <dbReference type="NCBI Taxonomy" id="4460"/>
    <lineage>
        <taxon>Eukaryota</taxon>
        <taxon>Viridiplantae</taxon>
        <taxon>Streptophyta</taxon>
        <taxon>Embryophyta</taxon>
        <taxon>Tracheophyta</taxon>
        <taxon>Spermatophyta</taxon>
        <taxon>Magnoliopsida</taxon>
        <taxon>Liliopsida</taxon>
        <taxon>Araceae</taxon>
        <taxon>Aroideae</taxon>
        <taxon>Colocasieae</taxon>
        <taxon>Colocasia</taxon>
    </lineage>
</organism>
<keyword evidence="2" id="KW-1185">Reference proteome</keyword>
<gene>
    <name evidence="1" type="ORF">Taro_033827</name>
</gene>
<proteinExistence type="predicted"/>
<name>A0A843VW80_COLES</name>
<reference evidence="1" key="1">
    <citation type="submission" date="2017-07" db="EMBL/GenBank/DDBJ databases">
        <title>Taro Niue Genome Assembly and Annotation.</title>
        <authorList>
            <person name="Atibalentja N."/>
            <person name="Keating K."/>
            <person name="Fields C.J."/>
        </authorList>
    </citation>
    <scope>NUCLEOTIDE SEQUENCE</scope>
    <source>
        <strain evidence="1">Niue_2</strain>
        <tissue evidence="1">Leaf</tissue>
    </source>
</reference>
<dbReference type="AlphaFoldDB" id="A0A843VW80"/>
<feature type="non-terminal residue" evidence="1">
    <location>
        <position position="1"/>
    </location>
</feature>
<protein>
    <submittedName>
        <fullName evidence="1">Uncharacterized protein</fullName>
    </submittedName>
</protein>
<dbReference type="EMBL" id="NMUH01002615">
    <property type="protein sequence ID" value="MQM01079.1"/>
    <property type="molecule type" value="Genomic_DNA"/>
</dbReference>
<evidence type="ECO:0000313" key="2">
    <source>
        <dbReference type="Proteomes" id="UP000652761"/>
    </source>
</evidence>
<dbReference type="Proteomes" id="UP000652761">
    <property type="component" value="Unassembled WGS sequence"/>
</dbReference>
<sequence>MVGAVLRLGRMSRGVRRGVSSSPQHPRVLRYSLHHHLWTMAYSCKAWSRRCRLRLRLRLSCRLSLLSQALAPALAPQEHDHGGPSIMERFKRIAPHSFKGESQPLLAESWMREVEKIFRAIRCAEEDKVCNNRRRNQLSRFIEHDDLARRDSDYKATGRPVKESRRVPVPLLVPVSITVESGLHHQQSNAFTCEALG</sequence>
<accession>A0A843VW80</accession>
<evidence type="ECO:0000313" key="1">
    <source>
        <dbReference type="EMBL" id="MQM01079.1"/>
    </source>
</evidence>